<evidence type="ECO:0000313" key="1">
    <source>
        <dbReference type="EMBL" id="RDW16524.1"/>
    </source>
</evidence>
<reference evidence="2" key="1">
    <citation type="submission" date="2017-11" db="EMBL/GenBank/DDBJ databases">
        <authorList>
            <person name="Zhu W."/>
        </authorList>
    </citation>
    <scope>NUCLEOTIDE SEQUENCE [LARGE SCALE GENOMIC DNA]</scope>
    <source>
        <strain evidence="2">CAU 1183</strain>
    </source>
</reference>
<comment type="caution">
    <text evidence="1">The sequence shown here is derived from an EMBL/GenBank/DDBJ whole genome shotgun (WGS) entry which is preliminary data.</text>
</comment>
<dbReference type="Proteomes" id="UP000257143">
    <property type="component" value="Unassembled WGS sequence"/>
</dbReference>
<organism evidence="1 2">
    <name type="scientific">Oceanobacillus arenosus</name>
    <dbReference type="NCBI Taxonomy" id="1229153"/>
    <lineage>
        <taxon>Bacteria</taxon>
        <taxon>Bacillati</taxon>
        <taxon>Bacillota</taxon>
        <taxon>Bacilli</taxon>
        <taxon>Bacillales</taxon>
        <taxon>Bacillaceae</taxon>
        <taxon>Oceanobacillus</taxon>
    </lineage>
</organism>
<protein>
    <submittedName>
        <fullName evidence="1">Uncharacterized protein</fullName>
    </submittedName>
</protein>
<dbReference type="EMBL" id="PIOC01000024">
    <property type="protein sequence ID" value="RDW16524.1"/>
    <property type="molecule type" value="Genomic_DNA"/>
</dbReference>
<gene>
    <name evidence="1" type="ORF">CWR48_15885</name>
</gene>
<dbReference type="AlphaFoldDB" id="A0A3D8PKF5"/>
<keyword evidence="2" id="KW-1185">Reference proteome</keyword>
<name>A0A3D8PKF5_9BACI</name>
<proteinExistence type="predicted"/>
<accession>A0A3D8PKF5</accession>
<sequence>MVRILYKLMVAHQGKERTFYSASGPLDSVTISREFGLSPLDSMRFSLDMDLFSLELLEAQSMLVFILIVKFIKIM</sequence>
<evidence type="ECO:0000313" key="2">
    <source>
        <dbReference type="Proteomes" id="UP000257143"/>
    </source>
</evidence>